<evidence type="ECO:0000256" key="3">
    <source>
        <dbReference type="ARBA" id="ARBA00022692"/>
    </source>
</evidence>
<evidence type="ECO:0000313" key="9">
    <source>
        <dbReference type="Proteomes" id="UP000695000"/>
    </source>
</evidence>
<feature type="transmembrane region" description="Helical" evidence="8">
    <location>
        <begin position="70"/>
        <end position="91"/>
    </location>
</feature>
<reference evidence="10" key="1">
    <citation type="submission" date="2025-08" db="UniProtKB">
        <authorList>
            <consortium name="RefSeq"/>
        </authorList>
    </citation>
    <scope>IDENTIFICATION</scope>
    <source>
        <tissue evidence="10">Whole Larva</tissue>
    </source>
</reference>
<dbReference type="Proteomes" id="UP000695000">
    <property type="component" value="Unplaced"/>
</dbReference>
<organism evidence="9 10">
    <name type="scientific">Nicrophorus vespilloides</name>
    <name type="common">Boreal carrion beetle</name>
    <dbReference type="NCBI Taxonomy" id="110193"/>
    <lineage>
        <taxon>Eukaryota</taxon>
        <taxon>Metazoa</taxon>
        <taxon>Ecdysozoa</taxon>
        <taxon>Arthropoda</taxon>
        <taxon>Hexapoda</taxon>
        <taxon>Insecta</taxon>
        <taxon>Pterygota</taxon>
        <taxon>Neoptera</taxon>
        <taxon>Endopterygota</taxon>
        <taxon>Coleoptera</taxon>
        <taxon>Polyphaga</taxon>
        <taxon>Staphyliniformia</taxon>
        <taxon>Silphidae</taxon>
        <taxon>Nicrophorinae</taxon>
        <taxon>Nicrophorus</taxon>
    </lineage>
</organism>
<evidence type="ECO:0000256" key="7">
    <source>
        <dbReference type="ARBA" id="ARBA00023224"/>
    </source>
</evidence>
<keyword evidence="2 8" id="KW-1003">Cell membrane</keyword>
<evidence type="ECO:0000313" key="10">
    <source>
        <dbReference type="RefSeq" id="XP_017768636.1"/>
    </source>
</evidence>
<feature type="transmembrane region" description="Helical" evidence="8">
    <location>
        <begin position="38"/>
        <end position="58"/>
    </location>
</feature>
<feature type="transmembrane region" description="Helical" evidence="8">
    <location>
        <begin position="285"/>
        <end position="303"/>
    </location>
</feature>
<dbReference type="GeneID" id="108556866"/>
<keyword evidence="5 8" id="KW-0472">Membrane</keyword>
<name>A0ABM1M236_NICVS</name>
<comment type="similarity">
    <text evidence="8">Belongs to the insect chemoreceptor superfamily. Gustatory receptor (GR) family.</text>
</comment>
<sequence>MSESFYDAISAFLGFSKLFSMTSITSSDNTSKYKCNHIIHFLSLVHLVIVAFTYYLSFDTDGKYVGNSDIYFLSYFTYDMLNMIRFVVIYIRSSWKVQKEIDMYRAVDEFDAKLEGNDDMAAANNWITRQSFALLSLAILSQTLTETFVALISYKVITANLIICKVLPAFTGTLRKCYYFLWTCWLRKRFEIINKRLLTVKKRSKVNRRHVFSVYSFHKELDELMEMYKKLGEITRNVNEYFNIELLLHFLLLFDVVFANGYYMSFVLNLNDSTFLYIFTVIKNYIYLLFESYSLVYSSTLLCKEAAKSKMILNRIRVDPYDENAHGLMITSIYELKENQVTISVCRLFSINKAMMFGMMSNISNYIFIMLQLEYQTENTD</sequence>
<keyword evidence="6 8" id="KW-0675">Receptor</keyword>
<accession>A0ABM1M236</accession>
<protein>
    <recommendedName>
        <fullName evidence="8">Gustatory receptor</fullName>
    </recommendedName>
</protein>
<evidence type="ECO:0000256" key="4">
    <source>
        <dbReference type="ARBA" id="ARBA00022989"/>
    </source>
</evidence>
<evidence type="ECO:0000256" key="8">
    <source>
        <dbReference type="RuleBase" id="RU363108"/>
    </source>
</evidence>
<dbReference type="RefSeq" id="XP_017768636.1">
    <property type="nucleotide sequence ID" value="XM_017913147.1"/>
</dbReference>
<gene>
    <name evidence="10" type="primary">LOC108556866</name>
</gene>
<evidence type="ECO:0000256" key="5">
    <source>
        <dbReference type="ARBA" id="ARBA00023136"/>
    </source>
</evidence>
<keyword evidence="9" id="KW-1185">Reference proteome</keyword>
<comment type="function">
    <text evidence="8">Gustatory receptor which mediates acceptance or avoidance behavior, depending on its substrates.</text>
</comment>
<evidence type="ECO:0000256" key="1">
    <source>
        <dbReference type="ARBA" id="ARBA00004651"/>
    </source>
</evidence>
<comment type="subcellular location">
    <subcellularLocation>
        <location evidence="1 8">Cell membrane</location>
        <topology evidence="1 8">Multi-pass membrane protein</topology>
    </subcellularLocation>
</comment>
<keyword evidence="4 8" id="KW-1133">Transmembrane helix</keyword>
<comment type="caution">
    <text evidence="8">Lacks conserved residue(s) required for the propagation of feature annotation.</text>
</comment>
<dbReference type="InterPro" id="IPR013604">
    <property type="entry name" value="7TM_chemorcpt"/>
</dbReference>
<evidence type="ECO:0000256" key="2">
    <source>
        <dbReference type="ARBA" id="ARBA00022475"/>
    </source>
</evidence>
<keyword evidence="3 8" id="KW-0812">Transmembrane</keyword>
<proteinExistence type="inferred from homology"/>
<dbReference type="PANTHER" id="PTHR21143">
    <property type="entry name" value="INVERTEBRATE GUSTATORY RECEPTOR"/>
    <property type="match status" value="1"/>
</dbReference>
<dbReference type="PANTHER" id="PTHR21143:SF104">
    <property type="entry name" value="GUSTATORY RECEPTOR 8A-RELATED"/>
    <property type="match status" value="1"/>
</dbReference>
<feature type="transmembrane region" description="Helical" evidence="8">
    <location>
        <begin position="246"/>
        <end position="265"/>
    </location>
</feature>
<evidence type="ECO:0000256" key="6">
    <source>
        <dbReference type="ARBA" id="ARBA00023170"/>
    </source>
</evidence>
<dbReference type="Pfam" id="PF08395">
    <property type="entry name" value="7tm_7"/>
    <property type="match status" value="1"/>
</dbReference>
<keyword evidence="7 8" id="KW-0807">Transducer</keyword>